<dbReference type="PROSITE" id="PS00151">
    <property type="entry name" value="ACYLPHOSPHATASE_2"/>
    <property type="match status" value="1"/>
</dbReference>
<dbReference type="PANTHER" id="PTHR47268">
    <property type="entry name" value="ACYLPHOSPHATASE"/>
    <property type="match status" value="1"/>
</dbReference>
<dbReference type="AlphaFoldDB" id="A0A0R2H5R1"/>
<sequence length="90" mass="10477">MIRRHYYFSGTVQGVGFRFRCQTIAASLGLTGWCKNLFDGRVEAEVQGEAMDVNQFVLRLSKEPFISIENIEEKDIPVSKYEKSFKVRFY</sequence>
<feature type="active site" evidence="5">
    <location>
        <position position="36"/>
    </location>
</feature>
<dbReference type="InterPro" id="IPR001792">
    <property type="entry name" value="Acylphosphatase-like_dom"/>
</dbReference>
<dbReference type="EMBL" id="JQBL01000033">
    <property type="protein sequence ID" value="KRN47896.1"/>
    <property type="molecule type" value="Genomic_DNA"/>
</dbReference>
<dbReference type="InterPro" id="IPR036046">
    <property type="entry name" value="Acylphosphatase-like_dom_sf"/>
</dbReference>
<accession>A0A0R2H5R1</accession>
<proteinExistence type="inferred from homology"/>
<evidence type="ECO:0000313" key="8">
    <source>
        <dbReference type="EMBL" id="KRN47896.1"/>
    </source>
</evidence>
<comment type="similarity">
    <text evidence="1 6">Belongs to the acylphosphatase family.</text>
</comment>
<dbReference type="GO" id="GO:0003998">
    <property type="term" value="F:acylphosphatase activity"/>
    <property type="evidence" value="ECO:0007669"/>
    <property type="project" value="UniProtKB-EC"/>
</dbReference>
<gene>
    <name evidence="8" type="ORF">IV49_GL001308</name>
</gene>
<dbReference type="PRINTS" id="PR00112">
    <property type="entry name" value="ACYLPHPHTASE"/>
</dbReference>
<dbReference type="EC" id="3.6.1.7" evidence="2 5"/>
<feature type="active site" evidence="5">
    <location>
        <position position="18"/>
    </location>
</feature>
<protein>
    <recommendedName>
        <fullName evidence="3 5">acylphosphatase</fullName>
        <ecNumber evidence="2 5">3.6.1.7</ecNumber>
    </recommendedName>
</protein>
<evidence type="ECO:0000259" key="7">
    <source>
        <dbReference type="PROSITE" id="PS51160"/>
    </source>
</evidence>
<evidence type="ECO:0000313" key="9">
    <source>
        <dbReference type="Proteomes" id="UP000051841"/>
    </source>
</evidence>
<evidence type="ECO:0000256" key="3">
    <source>
        <dbReference type="ARBA" id="ARBA00015991"/>
    </source>
</evidence>
<evidence type="ECO:0000256" key="1">
    <source>
        <dbReference type="ARBA" id="ARBA00005614"/>
    </source>
</evidence>
<dbReference type="Gene3D" id="3.30.70.100">
    <property type="match status" value="1"/>
</dbReference>
<comment type="caution">
    <text evidence="8">The sequence shown here is derived from an EMBL/GenBank/DDBJ whole genome shotgun (WGS) entry which is preliminary data.</text>
</comment>
<dbReference type="Proteomes" id="UP000051841">
    <property type="component" value="Unassembled WGS sequence"/>
</dbReference>
<keyword evidence="9" id="KW-1185">Reference proteome</keyword>
<name>A0A0R2H5R1_9FIRM</name>
<dbReference type="PATRIC" id="fig|1410657.5.peg.1352"/>
<feature type="domain" description="Acylphosphatase-like" evidence="7">
    <location>
        <begin position="3"/>
        <end position="89"/>
    </location>
</feature>
<dbReference type="SUPFAM" id="SSF54975">
    <property type="entry name" value="Acylphosphatase/BLUF domain-like"/>
    <property type="match status" value="1"/>
</dbReference>
<dbReference type="RefSeq" id="WP_031589693.1">
    <property type="nucleotide sequence ID" value="NZ_JNKN01000035.1"/>
</dbReference>
<comment type="catalytic activity">
    <reaction evidence="4 5">
        <text>an acyl phosphate + H2O = a carboxylate + phosphate + H(+)</text>
        <dbReference type="Rhea" id="RHEA:14965"/>
        <dbReference type="ChEBI" id="CHEBI:15377"/>
        <dbReference type="ChEBI" id="CHEBI:15378"/>
        <dbReference type="ChEBI" id="CHEBI:29067"/>
        <dbReference type="ChEBI" id="CHEBI:43474"/>
        <dbReference type="ChEBI" id="CHEBI:59918"/>
        <dbReference type="EC" id="3.6.1.7"/>
    </reaction>
</comment>
<reference evidence="8 9" key="1">
    <citation type="journal article" date="2015" name="Genome Announc.">
        <title>Expanding the biotechnology potential of lactobacilli through comparative genomics of 213 strains and associated genera.</title>
        <authorList>
            <person name="Sun Z."/>
            <person name="Harris H.M."/>
            <person name="McCann A."/>
            <person name="Guo C."/>
            <person name="Argimon S."/>
            <person name="Zhang W."/>
            <person name="Yang X."/>
            <person name="Jeffery I.B."/>
            <person name="Cooney J.C."/>
            <person name="Kagawa T.F."/>
            <person name="Liu W."/>
            <person name="Song Y."/>
            <person name="Salvetti E."/>
            <person name="Wrobel A."/>
            <person name="Rasinkangas P."/>
            <person name="Parkhill J."/>
            <person name="Rea M.C."/>
            <person name="O'Sullivan O."/>
            <person name="Ritari J."/>
            <person name="Douillard F.P."/>
            <person name="Paul Ross R."/>
            <person name="Yang R."/>
            <person name="Briner A.E."/>
            <person name="Felis G.E."/>
            <person name="de Vos W.M."/>
            <person name="Barrangou R."/>
            <person name="Klaenhammer T.R."/>
            <person name="Caufield P.W."/>
            <person name="Cui Y."/>
            <person name="Zhang H."/>
            <person name="O'Toole P.W."/>
        </authorList>
    </citation>
    <scope>NUCLEOTIDE SEQUENCE [LARGE SCALE GENOMIC DNA]</scope>
    <source>
        <strain evidence="8 9">DSM 20405</strain>
    </source>
</reference>
<dbReference type="Pfam" id="PF00708">
    <property type="entry name" value="Acylphosphatase"/>
    <property type="match status" value="1"/>
</dbReference>
<evidence type="ECO:0000256" key="6">
    <source>
        <dbReference type="RuleBase" id="RU004168"/>
    </source>
</evidence>
<organism evidence="8 9">
    <name type="scientific">Kandleria vitulina DSM 20405</name>
    <dbReference type="NCBI Taxonomy" id="1410657"/>
    <lineage>
        <taxon>Bacteria</taxon>
        <taxon>Bacillati</taxon>
        <taxon>Bacillota</taxon>
        <taxon>Erysipelotrichia</taxon>
        <taxon>Erysipelotrichales</taxon>
        <taxon>Coprobacillaceae</taxon>
        <taxon>Kandleria</taxon>
    </lineage>
</organism>
<dbReference type="InterPro" id="IPR017968">
    <property type="entry name" value="Acylphosphatase_CS"/>
</dbReference>
<dbReference type="PANTHER" id="PTHR47268:SF4">
    <property type="entry name" value="ACYLPHOSPHATASE"/>
    <property type="match status" value="1"/>
</dbReference>
<evidence type="ECO:0000256" key="2">
    <source>
        <dbReference type="ARBA" id="ARBA00012150"/>
    </source>
</evidence>
<dbReference type="PROSITE" id="PS51160">
    <property type="entry name" value="ACYLPHOSPHATASE_3"/>
    <property type="match status" value="1"/>
</dbReference>
<evidence type="ECO:0000256" key="4">
    <source>
        <dbReference type="ARBA" id="ARBA00047645"/>
    </source>
</evidence>
<evidence type="ECO:0000256" key="5">
    <source>
        <dbReference type="PROSITE-ProRule" id="PRU00520"/>
    </source>
</evidence>
<dbReference type="InterPro" id="IPR020456">
    <property type="entry name" value="Acylphosphatase"/>
</dbReference>
<keyword evidence="5" id="KW-0378">Hydrolase</keyword>